<dbReference type="SUPFAM" id="SSF57501">
    <property type="entry name" value="Cystine-knot cytokines"/>
    <property type="match status" value="1"/>
</dbReference>
<comment type="subcellular location">
    <subcellularLocation>
        <location evidence="1">Secreted</location>
    </subcellularLocation>
</comment>
<dbReference type="Gene3D" id="2.60.120.970">
    <property type="match status" value="1"/>
</dbReference>
<evidence type="ECO:0000259" key="8">
    <source>
        <dbReference type="PROSITE" id="PS51362"/>
    </source>
</evidence>
<keyword evidence="3" id="KW-0964">Secreted</keyword>
<feature type="signal peptide" evidence="7">
    <location>
        <begin position="1"/>
        <end position="19"/>
    </location>
</feature>
<protein>
    <recommendedName>
        <fullName evidence="8">TGF-beta family profile domain-containing protein</fullName>
    </recommendedName>
</protein>
<feature type="domain" description="TGF-beta family profile" evidence="8">
    <location>
        <begin position="278"/>
        <end position="416"/>
    </location>
</feature>
<accession>A0A7M5XEG4</accession>
<dbReference type="Proteomes" id="UP000594262">
    <property type="component" value="Unplaced"/>
</dbReference>
<dbReference type="InterPro" id="IPR001111">
    <property type="entry name" value="TGF-b_propeptide"/>
</dbReference>
<evidence type="ECO:0000256" key="7">
    <source>
        <dbReference type="SAM" id="SignalP"/>
    </source>
</evidence>
<dbReference type="InterPro" id="IPR015615">
    <property type="entry name" value="TGF-beta-rel"/>
</dbReference>
<evidence type="ECO:0000256" key="2">
    <source>
        <dbReference type="ARBA" id="ARBA00006656"/>
    </source>
</evidence>
<dbReference type="AlphaFoldDB" id="A0A7M5XEG4"/>
<evidence type="ECO:0000256" key="6">
    <source>
        <dbReference type="RuleBase" id="RU000354"/>
    </source>
</evidence>
<comment type="similarity">
    <text evidence="2 6">Belongs to the TGF-beta family.</text>
</comment>
<proteinExistence type="inferred from homology"/>
<reference evidence="9" key="1">
    <citation type="submission" date="2021-01" db="UniProtKB">
        <authorList>
            <consortium name="EnsemblMetazoa"/>
        </authorList>
    </citation>
    <scope>IDENTIFICATION</scope>
</reference>
<evidence type="ECO:0000313" key="10">
    <source>
        <dbReference type="Proteomes" id="UP000594262"/>
    </source>
</evidence>
<dbReference type="GeneID" id="136823609"/>
<dbReference type="PANTHER" id="PTHR11848:SF119">
    <property type="entry name" value="TGF-BETA FAMILY PROFILE DOMAIN-CONTAINING PROTEIN"/>
    <property type="match status" value="1"/>
</dbReference>
<evidence type="ECO:0000256" key="1">
    <source>
        <dbReference type="ARBA" id="ARBA00004613"/>
    </source>
</evidence>
<keyword evidence="7" id="KW-0732">Signal</keyword>
<dbReference type="Pfam" id="PF00019">
    <property type="entry name" value="TGF_beta"/>
    <property type="match status" value="1"/>
</dbReference>
<dbReference type="OrthoDB" id="5987191at2759"/>
<organism evidence="9 10">
    <name type="scientific">Clytia hemisphaerica</name>
    <dbReference type="NCBI Taxonomy" id="252671"/>
    <lineage>
        <taxon>Eukaryota</taxon>
        <taxon>Metazoa</taxon>
        <taxon>Cnidaria</taxon>
        <taxon>Hydrozoa</taxon>
        <taxon>Hydroidolina</taxon>
        <taxon>Leptothecata</taxon>
        <taxon>Obeliida</taxon>
        <taxon>Clytiidae</taxon>
        <taxon>Clytia</taxon>
    </lineage>
</organism>
<dbReference type="SMART" id="SM00204">
    <property type="entry name" value="TGFB"/>
    <property type="match status" value="1"/>
</dbReference>
<sequence length="416" mass="47765">MNNLAFLCFVYLFPPLVLGTLLLTDEELDNIDIDTNEFFIAILGHAQRPNKANIRNGKSDSALEFMSNLYQDISLSDTSKNETKVEVNIFTKEPEGAKRGKRDTKPIADTAISFITESYSARPNATDVKGALFFDLRTDYDTSKNIYSELRLFFDTQRKDHALNRFTILIYEIQQAKKHVLITEQNFVYDKYNPDDWVAINITKVVAKWFVNPSMNHGIYVRAKNERGKLVSMDRVGLITGSKITEKKRPFIVVLCQTQDDMKLTDRIVKQIKEEKARRRRKRRDVDFHELMKESKARIRHKSDNTVTPEIPNCHGVPFSIDFVELNWHDWIMAPRNYVSRRCEGSCSYTAMDINQNATGHALIQSLQNFVTDGKFPGPCCAPHEMAPMHVFMLDGFGNAVIKEFTDLKVESCGCH</sequence>
<name>A0A7M5XEG4_9CNID</name>
<dbReference type="InterPro" id="IPR029034">
    <property type="entry name" value="Cystine-knot_cytokine"/>
</dbReference>
<dbReference type="PROSITE" id="PS00250">
    <property type="entry name" value="TGF_BETA_1"/>
    <property type="match status" value="1"/>
</dbReference>
<dbReference type="PROSITE" id="PS51362">
    <property type="entry name" value="TGF_BETA_2"/>
    <property type="match status" value="1"/>
</dbReference>
<evidence type="ECO:0000256" key="4">
    <source>
        <dbReference type="ARBA" id="ARBA00023030"/>
    </source>
</evidence>
<dbReference type="EnsemblMetazoa" id="CLYHEMT020749.1">
    <property type="protein sequence ID" value="CLYHEMP020749.1"/>
    <property type="gene ID" value="CLYHEMG020749"/>
</dbReference>
<keyword evidence="5" id="KW-1015">Disulfide bond</keyword>
<keyword evidence="4 6" id="KW-0339">Growth factor</keyword>
<dbReference type="PANTHER" id="PTHR11848">
    <property type="entry name" value="TGF-BETA FAMILY"/>
    <property type="match status" value="1"/>
</dbReference>
<dbReference type="GO" id="GO:0005125">
    <property type="term" value="F:cytokine activity"/>
    <property type="evidence" value="ECO:0007669"/>
    <property type="project" value="TreeGrafter"/>
</dbReference>
<evidence type="ECO:0000256" key="5">
    <source>
        <dbReference type="ARBA" id="ARBA00023157"/>
    </source>
</evidence>
<dbReference type="InterPro" id="IPR001839">
    <property type="entry name" value="TGF-b_C"/>
</dbReference>
<keyword evidence="10" id="KW-1185">Reference proteome</keyword>
<dbReference type="GO" id="GO:0005615">
    <property type="term" value="C:extracellular space"/>
    <property type="evidence" value="ECO:0007669"/>
    <property type="project" value="TreeGrafter"/>
</dbReference>
<dbReference type="RefSeq" id="XP_066935892.1">
    <property type="nucleotide sequence ID" value="XM_067079791.1"/>
</dbReference>
<dbReference type="Gene3D" id="2.10.90.10">
    <property type="entry name" value="Cystine-knot cytokines"/>
    <property type="match status" value="1"/>
</dbReference>
<dbReference type="InterPro" id="IPR017948">
    <property type="entry name" value="TGFb_CS"/>
</dbReference>
<evidence type="ECO:0000256" key="3">
    <source>
        <dbReference type="ARBA" id="ARBA00022525"/>
    </source>
</evidence>
<feature type="chain" id="PRO_5029603990" description="TGF-beta family profile domain-containing protein" evidence="7">
    <location>
        <begin position="20"/>
        <end position="416"/>
    </location>
</feature>
<dbReference type="Pfam" id="PF00688">
    <property type="entry name" value="TGFb_propeptide"/>
    <property type="match status" value="1"/>
</dbReference>
<evidence type="ECO:0000313" key="9">
    <source>
        <dbReference type="EnsemblMetazoa" id="CLYHEMP020749.1"/>
    </source>
</evidence>
<dbReference type="GO" id="GO:0008083">
    <property type="term" value="F:growth factor activity"/>
    <property type="evidence" value="ECO:0007669"/>
    <property type="project" value="UniProtKB-KW"/>
</dbReference>